<keyword evidence="3" id="KW-0067">ATP-binding</keyword>
<dbReference type="STRING" id="861299.J421_0235"/>
<keyword evidence="2" id="KW-0547">Nucleotide-binding</keyword>
<proteinExistence type="predicted"/>
<evidence type="ECO:0000256" key="2">
    <source>
        <dbReference type="ARBA" id="ARBA00022741"/>
    </source>
</evidence>
<organism evidence="5 6">
    <name type="scientific">Gemmatirosa kalamazoonensis</name>
    <dbReference type="NCBI Taxonomy" id="861299"/>
    <lineage>
        <taxon>Bacteria</taxon>
        <taxon>Pseudomonadati</taxon>
        <taxon>Gemmatimonadota</taxon>
        <taxon>Gemmatimonadia</taxon>
        <taxon>Gemmatimonadales</taxon>
        <taxon>Gemmatimonadaceae</taxon>
        <taxon>Gemmatirosa</taxon>
    </lineage>
</organism>
<dbReference type="CDD" id="cd03230">
    <property type="entry name" value="ABC_DR_subfamily_A"/>
    <property type="match status" value="1"/>
</dbReference>
<evidence type="ECO:0000313" key="6">
    <source>
        <dbReference type="Proteomes" id="UP000019151"/>
    </source>
</evidence>
<evidence type="ECO:0000313" key="5">
    <source>
        <dbReference type="EMBL" id="AHG87772.1"/>
    </source>
</evidence>
<dbReference type="GO" id="GO:0005524">
    <property type="term" value="F:ATP binding"/>
    <property type="evidence" value="ECO:0007669"/>
    <property type="project" value="UniProtKB-KW"/>
</dbReference>
<keyword evidence="6" id="KW-1185">Reference proteome</keyword>
<dbReference type="OrthoDB" id="9804819at2"/>
<protein>
    <submittedName>
        <fullName evidence="5">ABC transporter related protein</fullName>
    </submittedName>
</protein>
<evidence type="ECO:0000256" key="1">
    <source>
        <dbReference type="ARBA" id="ARBA00022448"/>
    </source>
</evidence>
<dbReference type="InterPro" id="IPR027417">
    <property type="entry name" value="P-loop_NTPase"/>
</dbReference>
<dbReference type="SUPFAM" id="SSF52540">
    <property type="entry name" value="P-loop containing nucleoside triphosphate hydrolases"/>
    <property type="match status" value="1"/>
</dbReference>
<dbReference type="Pfam" id="PF00005">
    <property type="entry name" value="ABC_tran"/>
    <property type="match status" value="1"/>
</dbReference>
<dbReference type="InParanoid" id="W0RBE9"/>
<gene>
    <name evidence="5" type="ORF">J421_0235</name>
</gene>
<dbReference type="FunCoup" id="W0RBE9">
    <property type="interactions" value="20"/>
</dbReference>
<accession>W0RBE9</accession>
<evidence type="ECO:0000256" key="3">
    <source>
        <dbReference type="ARBA" id="ARBA00022840"/>
    </source>
</evidence>
<dbReference type="KEGG" id="gba:J421_0235"/>
<dbReference type="PANTHER" id="PTHR42939">
    <property type="entry name" value="ABC TRANSPORTER ATP-BINDING PROTEIN ALBC-RELATED"/>
    <property type="match status" value="1"/>
</dbReference>
<dbReference type="SMART" id="SM00382">
    <property type="entry name" value="AAA"/>
    <property type="match status" value="1"/>
</dbReference>
<dbReference type="PANTHER" id="PTHR42939:SF1">
    <property type="entry name" value="ABC TRANSPORTER ATP-BINDING PROTEIN ALBC-RELATED"/>
    <property type="match status" value="1"/>
</dbReference>
<dbReference type="InterPro" id="IPR003593">
    <property type="entry name" value="AAA+_ATPase"/>
</dbReference>
<evidence type="ECO:0000259" key="4">
    <source>
        <dbReference type="PROSITE" id="PS50893"/>
    </source>
</evidence>
<dbReference type="HOGENOM" id="CLU_000604_1_2_0"/>
<dbReference type="PROSITE" id="PS50893">
    <property type="entry name" value="ABC_TRANSPORTER_2"/>
    <property type="match status" value="1"/>
</dbReference>
<keyword evidence="1" id="KW-0813">Transport</keyword>
<reference evidence="5 6" key="1">
    <citation type="journal article" date="2014" name="Genome Announc.">
        <title>Genome Sequence and Methylome of Soil Bacterium Gemmatirosa kalamazoonensis KBS708T, a Member of the Rarely Cultivated Gemmatimonadetes Phylum.</title>
        <authorList>
            <person name="Debruyn J.M."/>
            <person name="Radosevich M."/>
            <person name="Wommack K.E."/>
            <person name="Polson S.W."/>
            <person name="Hauser L.J."/>
            <person name="Fawaz M.N."/>
            <person name="Korlach J."/>
            <person name="Tsai Y.C."/>
        </authorList>
    </citation>
    <scope>NUCLEOTIDE SEQUENCE [LARGE SCALE GENOMIC DNA]</scope>
    <source>
        <strain evidence="5 6">KBS708</strain>
    </source>
</reference>
<dbReference type="InterPro" id="IPR051782">
    <property type="entry name" value="ABC_Transporter_VariousFunc"/>
</dbReference>
<dbReference type="RefSeq" id="WP_104022104.1">
    <property type="nucleotide sequence ID" value="NZ_CP007128.1"/>
</dbReference>
<dbReference type="GO" id="GO:0016887">
    <property type="term" value="F:ATP hydrolysis activity"/>
    <property type="evidence" value="ECO:0007669"/>
    <property type="project" value="InterPro"/>
</dbReference>
<name>W0RBE9_9BACT</name>
<sequence length="251" mass="26966">MLNVHELRKSYDGLVAVRALTFAVPPGEVLGLVGPNGAGKTTTLRCLAGILRPSAGRVEVAGIDLAVDPVAAKRRLAFVPDEPHLFDYLTVEEHLRFVARLYHVADAEQKAAPLLEELELTAKRRALPDELSRGMKQKLAIACALLHDPQVLLLDEPLTGLDPVGIRRMKATIAARARAGAAVVLSSHLLHLVEQLCTRLLVVRQGRMVAYGTIDEIVAERPALAGLPIEELFVALTEGEAPPPPPLGAPV</sequence>
<dbReference type="AlphaFoldDB" id="W0RBE9"/>
<dbReference type="Proteomes" id="UP000019151">
    <property type="component" value="Chromosome"/>
</dbReference>
<dbReference type="eggNOG" id="COG1131">
    <property type="taxonomic scope" value="Bacteria"/>
</dbReference>
<dbReference type="InterPro" id="IPR003439">
    <property type="entry name" value="ABC_transporter-like_ATP-bd"/>
</dbReference>
<dbReference type="Gene3D" id="3.40.50.300">
    <property type="entry name" value="P-loop containing nucleotide triphosphate hydrolases"/>
    <property type="match status" value="1"/>
</dbReference>
<feature type="domain" description="ABC transporter" evidence="4">
    <location>
        <begin position="2"/>
        <end position="230"/>
    </location>
</feature>
<dbReference type="EMBL" id="CP007128">
    <property type="protein sequence ID" value="AHG87772.1"/>
    <property type="molecule type" value="Genomic_DNA"/>
</dbReference>
<dbReference type="PATRIC" id="fig|861299.3.peg.239"/>